<organism evidence="2 3">
    <name type="scientific">Erinaceus europaeus</name>
    <name type="common">Western European hedgehog</name>
    <dbReference type="NCBI Taxonomy" id="9365"/>
    <lineage>
        <taxon>Eukaryota</taxon>
        <taxon>Metazoa</taxon>
        <taxon>Chordata</taxon>
        <taxon>Craniata</taxon>
        <taxon>Vertebrata</taxon>
        <taxon>Euteleostomi</taxon>
        <taxon>Mammalia</taxon>
        <taxon>Eutheria</taxon>
        <taxon>Laurasiatheria</taxon>
        <taxon>Eulipotyphla</taxon>
        <taxon>Erinaceidae</taxon>
        <taxon>Erinaceinae</taxon>
        <taxon>Erinaceus</taxon>
    </lineage>
</organism>
<evidence type="ECO:0000256" key="1">
    <source>
        <dbReference type="SAM" id="MobiDB-lite"/>
    </source>
</evidence>
<dbReference type="GeneID" id="103118829"/>
<gene>
    <name evidence="3" type="primary">SDHAF4</name>
</gene>
<dbReference type="RefSeq" id="XP_060045976.1">
    <property type="nucleotide sequence ID" value="XM_060189993.1"/>
</dbReference>
<dbReference type="Proteomes" id="UP001652624">
    <property type="component" value="Chromosome 4"/>
</dbReference>
<accession>A0ABM3XAY7</accession>
<evidence type="ECO:0000313" key="2">
    <source>
        <dbReference type="Proteomes" id="UP001652624"/>
    </source>
</evidence>
<proteinExistence type="predicted"/>
<feature type="compositionally biased region" description="Basic and acidic residues" evidence="1">
    <location>
        <begin position="51"/>
        <end position="69"/>
    </location>
</feature>
<feature type="region of interest" description="Disordered" evidence="1">
    <location>
        <begin position="33"/>
        <end position="73"/>
    </location>
</feature>
<sequence length="114" mass="12852">MTLSLLPRLFGRVPAVARRVTRSPLQCHFLRKTSYQGEKPEPIKQSLRKPKLPEGRFDAPEDSNLEKEPLTNGEQKIQHFPNTVGFPCTTGTQISVALSIVRHAFSWVSNLLTL</sequence>
<evidence type="ECO:0000313" key="3">
    <source>
        <dbReference type="RefSeq" id="XP_060045976.1"/>
    </source>
</evidence>
<protein>
    <submittedName>
        <fullName evidence="3">Succinate dehydrogenase assembly factor 4, mitochondrial isoform X1</fullName>
    </submittedName>
</protein>
<name>A0ABM3XAY7_ERIEU</name>
<reference evidence="3" key="1">
    <citation type="submission" date="2025-08" db="UniProtKB">
        <authorList>
            <consortium name="RefSeq"/>
        </authorList>
    </citation>
    <scope>IDENTIFICATION</scope>
</reference>
<keyword evidence="2" id="KW-1185">Reference proteome</keyword>